<name>A0A9N7UV10_PLEPL</name>
<proteinExistence type="predicted"/>
<keyword evidence="3" id="KW-1185">Reference proteome</keyword>
<comment type="caution">
    <text evidence="2">The sequence shown here is derived from an EMBL/GenBank/DDBJ whole genome shotgun (WGS) entry which is preliminary data.</text>
</comment>
<sequence length="170" mass="18582">MEKVCLWNDSKPVETWLNVRVSRTEGGEQLSGGGETCDAVVYFSLPLLLILVFVQAAHIMYHCGFQSPKWRSKYPAILISSSTAERGLSTNCRGQRQLVLSQLCCCGNQCCGQTAAQSSRWEEKHVVEGGGFPRVDLRRSGALTRTSCEIRSLNLPSAPAAPRGGGSWFS</sequence>
<evidence type="ECO:0000256" key="1">
    <source>
        <dbReference type="SAM" id="Phobius"/>
    </source>
</evidence>
<organism evidence="2 3">
    <name type="scientific">Pleuronectes platessa</name>
    <name type="common">European plaice</name>
    <dbReference type="NCBI Taxonomy" id="8262"/>
    <lineage>
        <taxon>Eukaryota</taxon>
        <taxon>Metazoa</taxon>
        <taxon>Chordata</taxon>
        <taxon>Craniata</taxon>
        <taxon>Vertebrata</taxon>
        <taxon>Euteleostomi</taxon>
        <taxon>Actinopterygii</taxon>
        <taxon>Neopterygii</taxon>
        <taxon>Teleostei</taxon>
        <taxon>Neoteleostei</taxon>
        <taxon>Acanthomorphata</taxon>
        <taxon>Carangaria</taxon>
        <taxon>Pleuronectiformes</taxon>
        <taxon>Pleuronectoidei</taxon>
        <taxon>Pleuronectidae</taxon>
        <taxon>Pleuronectes</taxon>
    </lineage>
</organism>
<accession>A0A9N7UV10</accession>
<evidence type="ECO:0000313" key="3">
    <source>
        <dbReference type="Proteomes" id="UP001153269"/>
    </source>
</evidence>
<keyword evidence="1" id="KW-1133">Transmembrane helix</keyword>
<keyword evidence="1" id="KW-0472">Membrane</keyword>
<reference evidence="2" key="1">
    <citation type="submission" date="2020-03" db="EMBL/GenBank/DDBJ databases">
        <authorList>
            <person name="Weist P."/>
        </authorList>
    </citation>
    <scope>NUCLEOTIDE SEQUENCE</scope>
</reference>
<dbReference type="Proteomes" id="UP001153269">
    <property type="component" value="Unassembled WGS sequence"/>
</dbReference>
<dbReference type="AlphaFoldDB" id="A0A9N7UV10"/>
<protein>
    <submittedName>
        <fullName evidence="2">Uncharacterized protein</fullName>
    </submittedName>
</protein>
<feature type="transmembrane region" description="Helical" evidence="1">
    <location>
        <begin position="39"/>
        <end position="61"/>
    </location>
</feature>
<dbReference type="EMBL" id="CADEAL010002196">
    <property type="protein sequence ID" value="CAB1438706.1"/>
    <property type="molecule type" value="Genomic_DNA"/>
</dbReference>
<evidence type="ECO:0000313" key="2">
    <source>
        <dbReference type="EMBL" id="CAB1438706.1"/>
    </source>
</evidence>
<gene>
    <name evidence="2" type="ORF">PLEPLA_LOCUS26589</name>
</gene>
<keyword evidence="1" id="KW-0812">Transmembrane</keyword>